<dbReference type="PROSITE" id="PS50937">
    <property type="entry name" value="HTH_MERR_2"/>
    <property type="match status" value="1"/>
</dbReference>
<dbReference type="CDD" id="cd02440">
    <property type="entry name" value="AdoMet_MTases"/>
    <property type="match status" value="1"/>
</dbReference>
<dbReference type="OrthoDB" id="9808480at2"/>
<dbReference type="InterPro" id="IPR041698">
    <property type="entry name" value="Methyltransf_25"/>
</dbReference>
<dbReference type="SMART" id="SM00422">
    <property type="entry name" value="HTH_MERR"/>
    <property type="match status" value="1"/>
</dbReference>
<dbReference type="Gene3D" id="1.10.1660.10">
    <property type="match status" value="1"/>
</dbReference>
<dbReference type="Proteomes" id="UP000305675">
    <property type="component" value="Unassembled WGS sequence"/>
</dbReference>
<dbReference type="EMBL" id="SWCJ01000023">
    <property type="protein sequence ID" value="TKB50122.1"/>
    <property type="molecule type" value="Genomic_DNA"/>
</dbReference>
<accession>A0A4U1BGL4</accession>
<dbReference type="GO" id="GO:0003677">
    <property type="term" value="F:DNA binding"/>
    <property type="evidence" value="ECO:0007669"/>
    <property type="project" value="UniProtKB-KW"/>
</dbReference>
<evidence type="ECO:0000313" key="3">
    <source>
        <dbReference type="EMBL" id="TKB50122.1"/>
    </source>
</evidence>
<keyword evidence="3" id="KW-0808">Transferase</keyword>
<dbReference type="InterPro" id="IPR009061">
    <property type="entry name" value="DNA-bd_dom_put_sf"/>
</dbReference>
<evidence type="ECO:0000256" key="1">
    <source>
        <dbReference type="ARBA" id="ARBA00023125"/>
    </source>
</evidence>
<dbReference type="GO" id="GO:0032259">
    <property type="term" value="P:methylation"/>
    <property type="evidence" value="ECO:0007669"/>
    <property type="project" value="UniProtKB-KW"/>
</dbReference>
<gene>
    <name evidence="3" type="ORF">FCL42_19705</name>
</gene>
<dbReference type="RefSeq" id="WP_136865146.1">
    <property type="nucleotide sequence ID" value="NZ_SWCJ01000023.1"/>
</dbReference>
<protein>
    <submittedName>
        <fullName evidence="3">Methyltransferase domain-containing protein</fullName>
    </submittedName>
</protein>
<name>A0A4U1BGL4_9GAMM</name>
<keyword evidence="3" id="KW-0489">Methyltransferase</keyword>
<dbReference type="InterPro" id="IPR047057">
    <property type="entry name" value="MerR_fam"/>
</dbReference>
<keyword evidence="1" id="KW-0238">DNA-binding</keyword>
<dbReference type="GO" id="GO:0003700">
    <property type="term" value="F:DNA-binding transcription factor activity"/>
    <property type="evidence" value="ECO:0007669"/>
    <property type="project" value="InterPro"/>
</dbReference>
<organism evidence="3 4">
    <name type="scientific">Ferrimonas aestuarii</name>
    <dbReference type="NCBI Taxonomy" id="2569539"/>
    <lineage>
        <taxon>Bacteria</taxon>
        <taxon>Pseudomonadati</taxon>
        <taxon>Pseudomonadota</taxon>
        <taxon>Gammaproteobacteria</taxon>
        <taxon>Alteromonadales</taxon>
        <taxon>Ferrimonadaceae</taxon>
        <taxon>Ferrimonas</taxon>
    </lineage>
</organism>
<sequence>MYRISELAKRCGLARSTLLYYEKQGLLEGRRRENGYRYYDDNDLQQLLLLQELHEAGLSLKECQQMLTQGVDRTLLHQRLTALEQEITRKRNACQLLKGLLGQSTEGIRAFHQRAEQLAPMAHSRWLEVEGFDEAESLRLKWLSKDVATHQQYMNDFERIFIGLERHGPGTDADSLWALNQVGIAPQSILDIGCGPGASALLLAKQTQAQVIGVDTFESSIASFRKRIETEGLQAQVSVVNASMTKLPFDAGSFDLIWCENSAYIMGFEQALQQWQSLLKPQGYLVISDLVWLKSRDEVEPDIRDFWQQGYPDMQSKSARLAQCHQHGYELIGHRLLGKAAWQAFTQPVAQRVEALAVELDGSQALVDQRHELTVLDRFDGQFTYMIMVLKKAPKQGKI</sequence>
<evidence type="ECO:0000259" key="2">
    <source>
        <dbReference type="PROSITE" id="PS50937"/>
    </source>
</evidence>
<proteinExistence type="predicted"/>
<dbReference type="SUPFAM" id="SSF46955">
    <property type="entry name" value="Putative DNA-binding domain"/>
    <property type="match status" value="1"/>
</dbReference>
<evidence type="ECO:0000313" key="4">
    <source>
        <dbReference type="Proteomes" id="UP000305675"/>
    </source>
</evidence>
<dbReference type="InterPro" id="IPR000551">
    <property type="entry name" value="MerR-type_HTH_dom"/>
</dbReference>
<dbReference type="PANTHER" id="PTHR30204:SF97">
    <property type="entry name" value="MERR FAMILY REGULATORY PROTEIN"/>
    <property type="match status" value="1"/>
</dbReference>
<dbReference type="GO" id="GO:0008168">
    <property type="term" value="F:methyltransferase activity"/>
    <property type="evidence" value="ECO:0007669"/>
    <property type="project" value="UniProtKB-KW"/>
</dbReference>
<dbReference type="PRINTS" id="PR00040">
    <property type="entry name" value="HTHMERR"/>
</dbReference>
<feature type="domain" description="HTH merR-type" evidence="2">
    <location>
        <begin position="1"/>
        <end position="69"/>
    </location>
</feature>
<reference evidence="3 4" key="1">
    <citation type="submission" date="2019-04" db="EMBL/GenBank/DDBJ databases">
        <authorList>
            <person name="Hwang J.C."/>
        </authorList>
    </citation>
    <scope>NUCLEOTIDE SEQUENCE [LARGE SCALE GENOMIC DNA]</scope>
    <source>
        <strain evidence="3 4">IMCC35002</strain>
    </source>
</reference>
<comment type="caution">
    <text evidence="3">The sequence shown here is derived from an EMBL/GenBank/DDBJ whole genome shotgun (WGS) entry which is preliminary data.</text>
</comment>
<dbReference type="InterPro" id="IPR029063">
    <property type="entry name" value="SAM-dependent_MTases_sf"/>
</dbReference>
<dbReference type="Pfam" id="PF13411">
    <property type="entry name" value="MerR_1"/>
    <property type="match status" value="1"/>
</dbReference>
<dbReference type="SUPFAM" id="SSF53335">
    <property type="entry name" value="S-adenosyl-L-methionine-dependent methyltransferases"/>
    <property type="match status" value="1"/>
</dbReference>
<dbReference type="Pfam" id="PF13649">
    <property type="entry name" value="Methyltransf_25"/>
    <property type="match status" value="1"/>
</dbReference>
<dbReference type="Gene3D" id="3.40.50.150">
    <property type="entry name" value="Vaccinia Virus protein VP39"/>
    <property type="match status" value="1"/>
</dbReference>
<keyword evidence="4" id="KW-1185">Reference proteome</keyword>
<dbReference type="PANTHER" id="PTHR30204">
    <property type="entry name" value="REDOX-CYCLING DRUG-SENSING TRANSCRIPTIONAL ACTIVATOR SOXR"/>
    <property type="match status" value="1"/>
</dbReference>
<dbReference type="AlphaFoldDB" id="A0A4U1BGL4"/>